<dbReference type="PANTHER" id="PTHR37323:SF1">
    <property type="entry name" value="L-ORNITHINE N(ALPHA)-ACYLTRANSFERASE"/>
    <property type="match status" value="1"/>
</dbReference>
<dbReference type="SMART" id="SM00563">
    <property type="entry name" value="PlsC"/>
    <property type="match status" value="1"/>
</dbReference>
<evidence type="ECO:0000256" key="1">
    <source>
        <dbReference type="ARBA" id="ARBA00005189"/>
    </source>
</evidence>
<dbReference type="GO" id="GO:0006629">
    <property type="term" value="P:lipid metabolic process"/>
    <property type="evidence" value="ECO:0007669"/>
    <property type="project" value="UniProtKB-KW"/>
</dbReference>
<evidence type="ECO:0000259" key="6">
    <source>
        <dbReference type="SMART" id="SM00563"/>
    </source>
</evidence>
<dbReference type="EMBL" id="FWZU01000002">
    <property type="protein sequence ID" value="SMF06520.1"/>
    <property type="molecule type" value="Genomic_DNA"/>
</dbReference>
<evidence type="ECO:0000256" key="5">
    <source>
        <dbReference type="ARBA" id="ARBA00023315"/>
    </source>
</evidence>
<evidence type="ECO:0000313" key="7">
    <source>
        <dbReference type="EMBL" id="SMF06520.1"/>
    </source>
</evidence>
<dbReference type="PANTHER" id="PTHR37323">
    <property type="entry name" value="GCN5-RELATED N-ACETYLTRANSFERASE"/>
    <property type="match status" value="1"/>
</dbReference>
<keyword evidence="4" id="KW-0443">Lipid metabolism</keyword>
<dbReference type="InterPro" id="IPR002123">
    <property type="entry name" value="Plipid/glycerol_acylTrfase"/>
</dbReference>
<keyword evidence="2" id="KW-0444">Lipid biosynthesis</keyword>
<dbReference type="AlphaFoldDB" id="A0A1X7D1M5"/>
<dbReference type="GO" id="GO:0016746">
    <property type="term" value="F:acyltransferase activity"/>
    <property type="evidence" value="ECO:0007669"/>
    <property type="project" value="UniProtKB-KW"/>
</dbReference>
<dbReference type="STRING" id="1519643.SAMN06295933_1498"/>
<keyword evidence="8" id="KW-1185">Reference proteome</keyword>
<dbReference type="OrthoDB" id="1113830at2"/>
<sequence>MVNEICSDLFKLRSPFEDRFRGALFSILEKPLSGLLCLPKLNSMYKKVSDEQYWKDEPDFIGKALDLLGVSSEISENELKKIPSSGAAVVVSNHPFGVVEGLVLLRALKTVRPDVKIMANFMLGLIPEMHEHLISVDPFGRKKSHSDNISGLKEAVKWVKSGGMLVVFPAGEVSNLKLKDGKVEDSAWSPTIGGIIKRTGASVVPVFFNGRNSFLFQLMGIIHPHLRTMLIPRENLNKQSDPVKFAVGSTVSGDRLSLFETNQELIEYLRFRTYALKSRFKIKKKSNLPVFKKKLKPLCDEVSQDRIIAEVGSLSAENKLAENNEFTVYEVHSAKCPFILRELGRLREKTFRTVGEGTGKPVDVDRFDNTFIHLVLWNYKNNEIAGAYRIARTDEQIEHYGMKGVYSDSFFRFTDGFFKSVTPALELGRSFIRPEYQKNYASLLMLWKGIAGYLSKNPKYRYLFGCVSISNDYKKISREYMADSLLRHHGRSDLATMISPTKPLKFKKLKYWQKCLPQSAFSEPDDLEKVVQDIEGGQGIPVLIRHYLKIGGRLVGFNVDPDFGNSLDGLIVVDLLETSERSLAKFMGKEESSCYLDYHKALEAEQSKINDERLITGDIDRIAV</sequence>
<evidence type="ECO:0000256" key="2">
    <source>
        <dbReference type="ARBA" id="ARBA00022516"/>
    </source>
</evidence>
<dbReference type="RefSeq" id="WP_085100584.1">
    <property type="nucleotide sequence ID" value="NZ_FWZU01000002.1"/>
</dbReference>
<reference evidence="8" key="1">
    <citation type="submission" date="2017-04" db="EMBL/GenBank/DDBJ databases">
        <authorList>
            <person name="Varghese N."/>
            <person name="Submissions S."/>
        </authorList>
    </citation>
    <scope>NUCLEOTIDE SEQUENCE [LARGE SCALE GENOMIC DNA]</scope>
    <source>
        <strain evidence="8">K3S</strain>
    </source>
</reference>
<organism evidence="7 8">
    <name type="scientific">Desulfovibrio gilichinskyi</name>
    <dbReference type="NCBI Taxonomy" id="1519643"/>
    <lineage>
        <taxon>Bacteria</taxon>
        <taxon>Pseudomonadati</taxon>
        <taxon>Thermodesulfobacteriota</taxon>
        <taxon>Desulfovibrionia</taxon>
        <taxon>Desulfovibrionales</taxon>
        <taxon>Desulfovibrionaceae</taxon>
        <taxon>Desulfovibrio</taxon>
    </lineage>
</organism>
<proteinExistence type="predicted"/>
<dbReference type="Proteomes" id="UP000192906">
    <property type="component" value="Unassembled WGS sequence"/>
</dbReference>
<evidence type="ECO:0000313" key="8">
    <source>
        <dbReference type="Proteomes" id="UP000192906"/>
    </source>
</evidence>
<keyword evidence="3" id="KW-0808">Transferase</keyword>
<gene>
    <name evidence="7" type="ORF">SAMN06295933_1498</name>
</gene>
<comment type="pathway">
    <text evidence="1">Lipid metabolism.</text>
</comment>
<dbReference type="InterPro" id="IPR016181">
    <property type="entry name" value="Acyl_CoA_acyltransferase"/>
</dbReference>
<evidence type="ECO:0000256" key="3">
    <source>
        <dbReference type="ARBA" id="ARBA00022679"/>
    </source>
</evidence>
<dbReference type="Pfam" id="PF13444">
    <property type="entry name" value="Acetyltransf_5"/>
    <property type="match status" value="1"/>
</dbReference>
<dbReference type="InterPro" id="IPR045746">
    <property type="entry name" value="ACT14924-like_Acyltransf_dom"/>
</dbReference>
<dbReference type="InterPro" id="IPR052351">
    <property type="entry name" value="Ornithine_N-alpha-AT"/>
</dbReference>
<keyword evidence="5" id="KW-0012">Acyltransferase</keyword>
<dbReference type="Gene3D" id="3.40.630.30">
    <property type="match status" value="1"/>
</dbReference>
<name>A0A1X7D1M5_9BACT</name>
<accession>A0A1X7D1M5</accession>
<feature type="domain" description="Phospholipid/glycerol acyltransferase" evidence="6">
    <location>
        <begin position="88"/>
        <end position="211"/>
    </location>
</feature>
<dbReference type="SUPFAM" id="SSF55729">
    <property type="entry name" value="Acyl-CoA N-acyltransferases (Nat)"/>
    <property type="match status" value="1"/>
</dbReference>
<evidence type="ECO:0000256" key="4">
    <source>
        <dbReference type="ARBA" id="ARBA00023098"/>
    </source>
</evidence>
<dbReference type="Pfam" id="PF19576">
    <property type="entry name" value="Acyltransf_2"/>
    <property type="match status" value="1"/>
</dbReference>
<dbReference type="SUPFAM" id="SSF69593">
    <property type="entry name" value="Glycerol-3-phosphate (1)-acyltransferase"/>
    <property type="match status" value="1"/>
</dbReference>
<protein>
    <submittedName>
        <fullName evidence="7">Putative hemolysin</fullName>
    </submittedName>
</protein>
<dbReference type="CDD" id="cd07986">
    <property type="entry name" value="LPLAT_ACT14924-like"/>
    <property type="match status" value="1"/>
</dbReference>